<dbReference type="AlphaFoldDB" id="A0AAN9KCE1"/>
<dbReference type="Proteomes" id="UP001367508">
    <property type="component" value="Unassembled WGS sequence"/>
</dbReference>
<protein>
    <submittedName>
        <fullName evidence="1">Uncharacterized protein</fullName>
    </submittedName>
</protein>
<comment type="caution">
    <text evidence="1">The sequence shown here is derived from an EMBL/GenBank/DDBJ whole genome shotgun (WGS) entry which is preliminary data.</text>
</comment>
<gene>
    <name evidence="1" type="ORF">VNO77_39028</name>
</gene>
<accession>A0AAN9KCE1</accession>
<dbReference type="EMBL" id="JAYMYQ010000009">
    <property type="protein sequence ID" value="KAK7313826.1"/>
    <property type="molecule type" value="Genomic_DNA"/>
</dbReference>
<evidence type="ECO:0000313" key="2">
    <source>
        <dbReference type="Proteomes" id="UP001367508"/>
    </source>
</evidence>
<proteinExistence type="predicted"/>
<name>A0AAN9KCE1_CANGL</name>
<sequence length="160" mass="17664">MDSTVGKNLDTLLKNWLEGSFLQNDTQGNSRVRIWECQEFSDPRIHRRSSHLLGLQVTLKLMGKLAPQGLLSHVKQHKLRGTRPLTSSFCLECIHDQRLDMVNSCYSGTDSTSNAAFSTRKEIGPNSFVGGPPLLAMGPLLSNPPSLVNLHSVAINLLRS</sequence>
<reference evidence="1 2" key="1">
    <citation type="submission" date="2024-01" db="EMBL/GenBank/DDBJ databases">
        <title>The genomes of 5 underutilized Papilionoideae crops provide insights into root nodulation and disease resistanc.</title>
        <authorList>
            <person name="Jiang F."/>
        </authorList>
    </citation>
    <scope>NUCLEOTIDE SEQUENCE [LARGE SCALE GENOMIC DNA]</scope>
    <source>
        <strain evidence="1">LVBAO_FW01</strain>
        <tissue evidence="1">Leaves</tissue>
    </source>
</reference>
<keyword evidence="2" id="KW-1185">Reference proteome</keyword>
<evidence type="ECO:0000313" key="1">
    <source>
        <dbReference type="EMBL" id="KAK7313826.1"/>
    </source>
</evidence>
<organism evidence="1 2">
    <name type="scientific">Canavalia gladiata</name>
    <name type="common">Sword bean</name>
    <name type="synonym">Dolichos gladiatus</name>
    <dbReference type="NCBI Taxonomy" id="3824"/>
    <lineage>
        <taxon>Eukaryota</taxon>
        <taxon>Viridiplantae</taxon>
        <taxon>Streptophyta</taxon>
        <taxon>Embryophyta</taxon>
        <taxon>Tracheophyta</taxon>
        <taxon>Spermatophyta</taxon>
        <taxon>Magnoliopsida</taxon>
        <taxon>eudicotyledons</taxon>
        <taxon>Gunneridae</taxon>
        <taxon>Pentapetalae</taxon>
        <taxon>rosids</taxon>
        <taxon>fabids</taxon>
        <taxon>Fabales</taxon>
        <taxon>Fabaceae</taxon>
        <taxon>Papilionoideae</taxon>
        <taxon>50 kb inversion clade</taxon>
        <taxon>NPAAA clade</taxon>
        <taxon>indigoferoid/millettioid clade</taxon>
        <taxon>Phaseoleae</taxon>
        <taxon>Canavalia</taxon>
    </lineage>
</organism>